<dbReference type="GO" id="GO:0016579">
    <property type="term" value="P:protein deubiquitination"/>
    <property type="evidence" value="ECO:0007669"/>
    <property type="project" value="InterPro"/>
</dbReference>
<dbReference type="SMART" id="SM00054">
    <property type="entry name" value="EFh"/>
    <property type="match status" value="2"/>
</dbReference>
<dbReference type="SUPFAM" id="SSF47473">
    <property type="entry name" value="EF-hand"/>
    <property type="match status" value="2"/>
</dbReference>
<evidence type="ECO:0000259" key="10">
    <source>
        <dbReference type="PROSITE" id="PS50222"/>
    </source>
</evidence>
<dbReference type="InterPro" id="IPR011992">
    <property type="entry name" value="EF-hand-dom_pair"/>
</dbReference>
<dbReference type="PROSITE" id="PS50222">
    <property type="entry name" value="EF_HAND_2"/>
    <property type="match status" value="2"/>
</dbReference>
<dbReference type="Gene3D" id="3.30.2230.10">
    <property type="entry name" value="DUSP-like"/>
    <property type="match status" value="1"/>
</dbReference>
<keyword evidence="16" id="KW-1185">Reference proteome</keyword>
<dbReference type="InterPro" id="IPR002048">
    <property type="entry name" value="EF_hand_dom"/>
</dbReference>
<dbReference type="Pfam" id="PF06337">
    <property type="entry name" value="DUSP"/>
    <property type="match status" value="1"/>
</dbReference>
<dbReference type="PROSITE" id="PS50235">
    <property type="entry name" value="USP_3"/>
    <property type="match status" value="1"/>
</dbReference>
<evidence type="ECO:0000313" key="14">
    <source>
        <dbReference type="EMBL" id="CAL1136577.1"/>
    </source>
</evidence>
<gene>
    <name evidence="13" type="ORF">C1SCF055_LOCUS10831</name>
</gene>
<dbReference type="PANTHER" id="PTHR21646">
    <property type="entry name" value="UBIQUITIN CARBOXYL-TERMINAL HYDROLASE"/>
    <property type="match status" value="1"/>
</dbReference>
<keyword evidence="5" id="KW-0833">Ubl conjugation pathway</keyword>
<feature type="region of interest" description="Disordered" evidence="9">
    <location>
        <begin position="334"/>
        <end position="357"/>
    </location>
</feature>
<sequence length="870" mass="96653">MGGNNSRHLPDYDEAVAALGEQEVAKILEGFNRLSVRGELRPSEFRTGFLNCAGPVPEALAEALFNCFDSNSSGSLDVQQFVCGVAVICKGRPEQKLRLLFMVYDTDKDQRLSDRDLKRFAHALSDGRGSGETADAVVNSALKELLAGNSAVNYEKFETWARQHVDSPLVDWIFSLEQRVRAEDEDTTSAWRMRPPAIDRSNSVQEREELQALLDWSETLGIDKDLAKELRGAWHAVAMSSRLGVVERSALLETLPSAPAELVQRFAHAMDRAKTGTVSAREWMQDFAICLQGSLDQRKDLVFRMFADDSGSIPLAAAAELTKWGQAAVSVFSERRPNTEPRNGAGSSSGSAASALAAPRLAKQTSEQWSADSEQIAQALGYVARIDLKMVPPNAREELEIIEKLNENFNPEAPGKTGDLWYLIPARWWKQWLEFTSTGTNSREQGPPSIDNTDLVDARDFLRIGLSEGVDYEVVTQDAWHALVAWYDKCGPALPRKVIEIDGHLELEMYPLALHISRTDQDGQIMLLEKTLEISRTALASEAKQAACALHGIDGDWVLCHRIHQDLEFEEVDESQTLHALHFLDGHQLLLRGRNAPTLRANGHRLPSGKNHGHVGLQNLGNTCYMNAAIQCLVHSPLLPDYFMSEYKLDVNPNSKFGMAGKLAVAFAELLLEIQNARSAGSNVVAPRDFKRIFSDFKPQFAGWKQQAGKLAVAFAELLLEIQNARSAGSNVVAPRDFKRIFSDFKPQFAGWKQQDAQEFLSMFLAGLSEDVNRTTQKPYRELKDSEGRPDEEVASEYWQSHCQRERSAVAALFSGQFRSVLRCKGCGYTNHSFEAFSFLPIPIPEHSYRPGTQGIHGGIHGVMGRGLKT</sequence>
<keyword evidence="4" id="KW-0645">Protease</keyword>
<comment type="similarity">
    <text evidence="2">Belongs to the peptidase C19 family.</text>
</comment>
<evidence type="ECO:0000259" key="12">
    <source>
        <dbReference type="PROSITE" id="PS51283"/>
    </source>
</evidence>
<dbReference type="AlphaFoldDB" id="A0A9P1C1U3"/>
<evidence type="ECO:0000256" key="3">
    <source>
        <dbReference type="ARBA" id="ARBA00012759"/>
    </source>
</evidence>
<evidence type="ECO:0000256" key="5">
    <source>
        <dbReference type="ARBA" id="ARBA00022786"/>
    </source>
</evidence>
<dbReference type="GO" id="GO:0006508">
    <property type="term" value="P:proteolysis"/>
    <property type="evidence" value="ECO:0007669"/>
    <property type="project" value="UniProtKB-KW"/>
</dbReference>
<evidence type="ECO:0000313" key="16">
    <source>
        <dbReference type="Proteomes" id="UP001152797"/>
    </source>
</evidence>
<dbReference type="EC" id="3.4.19.12" evidence="3"/>
<evidence type="ECO:0000256" key="8">
    <source>
        <dbReference type="ARBA" id="ARBA00022837"/>
    </source>
</evidence>
<evidence type="ECO:0000256" key="2">
    <source>
        <dbReference type="ARBA" id="ARBA00009085"/>
    </source>
</evidence>
<dbReference type="InterPro" id="IPR035927">
    <property type="entry name" value="DUSP-like_sf"/>
</dbReference>
<dbReference type="Pfam" id="PF00443">
    <property type="entry name" value="UCH"/>
    <property type="match status" value="2"/>
</dbReference>
<dbReference type="EMBL" id="CAMXCT020000780">
    <property type="protein sequence ID" value="CAL1136577.1"/>
    <property type="molecule type" value="Genomic_DNA"/>
</dbReference>
<dbReference type="GO" id="GO:0005509">
    <property type="term" value="F:calcium ion binding"/>
    <property type="evidence" value="ECO:0007669"/>
    <property type="project" value="InterPro"/>
</dbReference>
<reference evidence="14" key="2">
    <citation type="submission" date="2024-04" db="EMBL/GenBank/DDBJ databases">
        <authorList>
            <person name="Chen Y."/>
            <person name="Shah S."/>
            <person name="Dougan E. K."/>
            <person name="Thang M."/>
            <person name="Chan C."/>
        </authorList>
    </citation>
    <scope>NUCLEOTIDE SEQUENCE [LARGE SCALE GENOMIC DNA]</scope>
</reference>
<comment type="caution">
    <text evidence="13">The sequence shown here is derived from an EMBL/GenBank/DDBJ whole genome shotgun (WGS) entry which is preliminary data.</text>
</comment>
<feature type="domain" description="EF-hand" evidence="10">
    <location>
        <begin position="92"/>
        <end position="127"/>
    </location>
</feature>
<dbReference type="PROSITE" id="PS00972">
    <property type="entry name" value="USP_1"/>
    <property type="match status" value="1"/>
</dbReference>
<dbReference type="SUPFAM" id="SSF54001">
    <property type="entry name" value="Cysteine proteinases"/>
    <property type="match status" value="2"/>
</dbReference>
<organism evidence="13">
    <name type="scientific">Cladocopium goreaui</name>
    <dbReference type="NCBI Taxonomy" id="2562237"/>
    <lineage>
        <taxon>Eukaryota</taxon>
        <taxon>Sar</taxon>
        <taxon>Alveolata</taxon>
        <taxon>Dinophyceae</taxon>
        <taxon>Suessiales</taxon>
        <taxon>Symbiodiniaceae</taxon>
        <taxon>Cladocopium</taxon>
    </lineage>
</organism>
<keyword evidence="8" id="KW-0106">Calcium</keyword>
<feature type="domain" description="EF-hand" evidence="10">
    <location>
        <begin position="56"/>
        <end position="91"/>
    </location>
</feature>
<dbReference type="PROSITE" id="PS00018">
    <property type="entry name" value="EF_HAND_1"/>
    <property type="match status" value="1"/>
</dbReference>
<dbReference type="GO" id="GO:0004843">
    <property type="term" value="F:cysteine-type deubiquitinase activity"/>
    <property type="evidence" value="ECO:0007669"/>
    <property type="project" value="UniProtKB-EC"/>
</dbReference>
<dbReference type="Proteomes" id="UP001152797">
    <property type="component" value="Unassembled WGS sequence"/>
</dbReference>
<evidence type="ECO:0000256" key="7">
    <source>
        <dbReference type="ARBA" id="ARBA00022807"/>
    </source>
</evidence>
<dbReference type="InterPro" id="IPR038765">
    <property type="entry name" value="Papain-like_cys_pep_sf"/>
</dbReference>
<dbReference type="InterPro" id="IPR028889">
    <property type="entry name" value="USP"/>
</dbReference>
<dbReference type="EMBL" id="CAMXCT030000780">
    <property type="protein sequence ID" value="CAL4770514.1"/>
    <property type="molecule type" value="Genomic_DNA"/>
</dbReference>
<keyword evidence="7" id="KW-0788">Thiol protease</keyword>
<dbReference type="SMART" id="SM00695">
    <property type="entry name" value="DUSP"/>
    <property type="match status" value="1"/>
</dbReference>
<dbReference type="Gene3D" id="3.90.70.10">
    <property type="entry name" value="Cysteine proteinases"/>
    <property type="match status" value="2"/>
</dbReference>
<dbReference type="OrthoDB" id="292964at2759"/>
<evidence type="ECO:0000313" key="13">
    <source>
        <dbReference type="EMBL" id="CAI3983202.1"/>
    </source>
</evidence>
<dbReference type="EMBL" id="CAMXCT010000780">
    <property type="protein sequence ID" value="CAI3983202.1"/>
    <property type="molecule type" value="Genomic_DNA"/>
</dbReference>
<dbReference type="InterPro" id="IPR050185">
    <property type="entry name" value="Ub_carboxyl-term_hydrolase"/>
</dbReference>
<dbReference type="Gene3D" id="1.10.238.10">
    <property type="entry name" value="EF-hand"/>
    <property type="match status" value="1"/>
</dbReference>
<evidence type="ECO:0000256" key="1">
    <source>
        <dbReference type="ARBA" id="ARBA00000707"/>
    </source>
</evidence>
<dbReference type="InterPro" id="IPR018200">
    <property type="entry name" value="USP_CS"/>
</dbReference>
<name>A0A9P1C1U3_9DINO</name>
<feature type="compositionally biased region" description="Low complexity" evidence="9">
    <location>
        <begin position="344"/>
        <end position="357"/>
    </location>
</feature>
<feature type="domain" description="DUSP" evidence="12">
    <location>
        <begin position="393"/>
        <end position="499"/>
    </location>
</feature>
<feature type="domain" description="USP" evidence="11">
    <location>
        <begin position="615"/>
        <end position="870"/>
    </location>
</feature>
<dbReference type="PRINTS" id="PR00450">
    <property type="entry name" value="RECOVERIN"/>
</dbReference>
<reference evidence="13" key="1">
    <citation type="submission" date="2022-10" db="EMBL/GenBank/DDBJ databases">
        <authorList>
            <person name="Chen Y."/>
            <person name="Dougan E. K."/>
            <person name="Chan C."/>
            <person name="Rhodes N."/>
            <person name="Thang M."/>
        </authorList>
    </citation>
    <scope>NUCLEOTIDE SEQUENCE</scope>
</reference>
<dbReference type="SUPFAM" id="SSF143791">
    <property type="entry name" value="DUSP-like"/>
    <property type="match status" value="1"/>
</dbReference>
<accession>A0A9P1C1U3</accession>
<dbReference type="InterPro" id="IPR006615">
    <property type="entry name" value="Pept_C19_DUSP"/>
</dbReference>
<keyword evidence="6 15" id="KW-0378">Hydrolase</keyword>
<dbReference type="PANTHER" id="PTHR21646:SF24">
    <property type="entry name" value="UBIQUITIN CARBOXYL-TERMINAL HYDROLASE"/>
    <property type="match status" value="1"/>
</dbReference>
<evidence type="ECO:0000256" key="4">
    <source>
        <dbReference type="ARBA" id="ARBA00022670"/>
    </source>
</evidence>
<dbReference type="InterPro" id="IPR018247">
    <property type="entry name" value="EF_Hand_1_Ca_BS"/>
</dbReference>
<dbReference type="PROSITE" id="PS51283">
    <property type="entry name" value="DUSP"/>
    <property type="match status" value="1"/>
</dbReference>
<protein>
    <recommendedName>
        <fullName evidence="3">ubiquitinyl hydrolase 1</fullName>
        <ecNumber evidence="3">3.4.19.12</ecNumber>
    </recommendedName>
</protein>
<dbReference type="InterPro" id="IPR001394">
    <property type="entry name" value="Peptidase_C19_UCH"/>
</dbReference>
<evidence type="ECO:0000313" key="15">
    <source>
        <dbReference type="EMBL" id="CAL4770514.1"/>
    </source>
</evidence>
<evidence type="ECO:0000256" key="9">
    <source>
        <dbReference type="SAM" id="MobiDB-lite"/>
    </source>
</evidence>
<evidence type="ECO:0000256" key="6">
    <source>
        <dbReference type="ARBA" id="ARBA00022801"/>
    </source>
</evidence>
<comment type="catalytic activity">
    <reaction evidence="1">
        <text>Thiol-dependent hydrolysis of ester, thioester, amide, peptide and isopeptide bonds formed by the C-terminal Gly of ubiquitin (a 76-residue protein attached to proteins as an intracellular targeting signal).</text>
        <dbReference type="EC" id="3.4.19.12"/>
    </reaction>
</comment>
<proteinExistence type="inferred from homology"/>
<evidence type="ECO:0000259" key="11">
    <source>
        <dbReference type="PROSITE" id="PS50235"/>
    </source>
</evidence>